<name>A0A8S1JN50_PARPR</name>
<dbReference type="AlphaFoldDB" id="A0A8S1JN50"/>
<feature type="region of interest" description="Disordered" evidence="1">
    <location>
        <begin position="475"/>
        <end position="502"/>
    </location>
</feature>
<dbReference type="PANTHER" id="PTHR44167:SF18">
    <property type="entry name" value="PROTEIN KINASE DOMAIN-CONTAINING PROTEIN"/>
    <property type="match status" value="1"/>
</dbReference>
<feature type="compositionally biased region" description="Polar residues" evidence="1">
    <location>
        <begin position="387"/>
        <end position="404"/>
    </location>
</feature>
<evidence type="ECO:0000259" key="2">
    <source>
        <dbReference type="PROSITE" id="PS50011"/>
    </source>
</evidence>
<evidence type="ECO:0000256" key="1">
    <source>
        <dbReference type="SAM" id="MobiDB-lite"/>
    </source>
</evidence>
<feature type="domain" description="Protein kinase" evidence="2">
    <location>
        <begin position="111"/>
        <end position="374"/>
    </location>
</feature>
<dbReference type="InterPro" id="IPR000719">
    <property type="entry name" value="Prot_kinase_dom"/>
</dbReference>
<gene>
    <name evidence="3" type="ORF">PPRIM_AZ9-3.1.T0040485</name>
</gene>
<dbReference type="EMBL" id="CAJJDM010000001">
    <property type="protein sequence ID" value="CAD8043261.1"/>
    <property type="molecule type" value="Genomic_DNA"/>
</dbReference>
<keyword evidence="4" id="KW-1185">Reference proteome</keyword>
<dbReference type="GO" id="GO:0004674">
    <property type="term" value="F:protein serine/threonine kinase activity"/>
    <property type="evidence" value="ECO:0007669"/>
    <property type="project" value="TreeGrafter"/>
</dbReference>
<proteinExistence type="predicted"/>
<protein>
    <recommendedName>
        <fullName evidence="2">Protein kinase domain-containing protein</fullName>
    </recommendedName>
</protein>
<dbReference type="SMART" id="SM00220">
    <property type="entry name" value="S_TKc"/>
    <property type="match status" value="1"/>
</dbReference>
<dbReference type="GO" id="GO:0044773">
    <property type="term" value="P:mitotic DNA damage checkpoint signaling"/>
    <property type="evidence" value="ECO:0007669"/>
    <property type="project" value="TreeGrafter"/>
</dbReference>
<dbReference type="PANTHER" id="PTHR44167">
    <property type="entry name" value="OVARIAN-SPECIFIC SERINE/THREONINE-PROTEIN KINASE LOK-RELATED"/>
    <property type="match status" value="1"/>
</dbReference>
<dbReference type="FunFam" id="1.10.510.10:FF:001175">
    <property type="entry name" value="Uncharacterized protein"/>
    <property type="match status" value="1"/>
</dbReference>
<dbReference type="PROSITE" id="PS00108">
    <property type="entry name" value="PROTEIN_KINASE_ST"/>
    <property type="match status" value="1"/>
</dbReference>
<dbReference type="Pfam" id="PF00069">
    <property type="entry name" value="Pkinase"/>
    <property type="match status" value="1"/>
</dbReference>
<organism evidence="3 4">
    <name type="scientific">Paramecium primaurelia</name>
    <dbReference type="NCBI Taxonomy" id="5886"/>
    <lineage>
        <taxon>Eukaryota</taxon>
        <taxon>Sar</taxon>
        <taxon>Alveolata</taxon>
        <taxon>Ciliophora</taxon>
        <taxon>Intramacronucleata</taxon>
        <taxon>Oligohymenophorea</taxon>
        <taxon>Peniculida</taxon>
        <taxon>Parameciidae</taxon>
        <taxon>Paramecium</taxon>
    </lineage>
</organism>
<dbReference type="GO" id="GO:0005524">
    <property type="term" value="F:ATP binding"/>
    <property type="evidence" value="ECO:0007669"/>
    <property type="project" value="InterPro"/>
</dbReference>
<dbReference type="InterPro" id="IPR008271">
    <property type="entry name" value="Ser/Thr_kinase_AS"/>
</dbReference>
<dbReference type="Proteomes" id="UP000688137">
    <property type="component" value="Unassembled WGS sequence"/>
</dbReference>
<accession>A0A8S1JN50</accession>
<feature type="region of interest" description="Disordered" evidence="1">
    <location>
        <begin position="387"/>
        <end position="449"/>
    </location>
</feature>
<feature type="compositionally biased region" description="Basic and acidic residues" evidence="1">
    <location>
        <begin position="405"/>
        <end position="425"/>
    </location>
</feature>
<dbReference type="FunFam" id="3.30.200.20:FF:000683">
    <property type="entry name" value="Uncharacterized protein"/>
    <property type="match status" value="1"/>
</dbReference>
<sequence>MNNITDIVYENASFQMVCQRRNTRKELTYFLYVIDNHLILTQELNSQQPKYVLEINLQQKIYWQQDRQKITQMGFENKDEVKYFDGNFEEFKQLKRLLRNRVMYRDVSDFYLPIKQIGRGGSSRVYLVMDKCDKQEFASKNVEKRYLREDGGYEALFNEINLMAALDHEYIVKMEEVYEGETTFYLILEYLKGNSLHDLISKGIIQLDWDEIRSIMFAILTAVAHMHSLNIMHRDLKPENIMLKKQNDIHGIRIVDFGLATWQTAATYPFPKCGTPGYVAPEIANLKDLNFKYDKICDMFSVGCIFYKLITSKDLFPGNDYHEILKLNKKCIINLDTLHIYSTPQLAIDLISQMLQAVPHQRISAQQALDHPFFTGTFIDRKMKFQSSKKQINNNSKPWQTSNFKTEKSDRLQLPEIKQRSRQRDDDNEEEETSRIRIPTLNSPRLAQHAKKKNLALNEYSPTDFPKKSAFKKFSTQDFDPLTPDTQSPDSGRMNFSNSPRLIQQSVIKRKFTYSKFNQQRQQAIYEVDDEQKH</sequence>
<comment type="caution">
    <text evidence="3">The sequence shown here is derived from an EMBL/GenBank/DDBJ whole genome shotgun (WGS) entry which is preliminary data.</text>
</comment>
<evidence type="ECO:0000313" key="3">
    <source>
        <dbReference type="EMBL" id="CAD8043261.1"/>
    </source>
</evidence>
<dbReference type="GO" id="GO:0005737">
    <property type="term" value="C:cytoplasm"/>
    <property type="evidence" value="ECO:0007669"/>
    <property type="project" value="TreeGrafter"/>
</dbReference>
<dbReference type="GO" id="GO:0005634">
    <property type="term" value="C:nucleus"/>
    <property type="evidence" value="ECO:0007669"/>
    <property type="project" value="TreeGrafter"/>
</dbReference>
<reference evidence="3" key="1">
    <citation type="submission" date="2021-01" db="EMBL/GenBank/DDBJ databases">
        <authorList>
            <consortium name="Genoscope - CEA"/>
            <person name="William W."/>
        </authorList>
    </citation>
    <scope>NUCLEOTIDE SEQUENCE</scope>
</reference>
<dbReference type="PROSITE" id="PS50011">
    <property type="entry name" value="PROTEIN_KINASE_DOM"/>
    <property type="match status" value="1"/>
</dbReference>
<dbReference type="OMA" id="QPKYVLE"/>
<evidence type="ECO:0000313" key="4">
    <source>
        <dbReference type="Proteomes" id="UP000688137"/>
    </source>
</evidence>